<evidence type="ECO:0000313" key="10">
    <source>
        <dbReference type="Proteomes" id="UP000310685"/>
    </source>
</evidence>
<dbReference type="Proteomes" id="UP000310685">
    <property type="component" value="Unassembled WGS sequence"/>
</dbReference>
<feature type="compositionally biased region" description="Low complexity" evidence="1">
    <location>
        <begin position="28"/>
        <end position="58"/>
    </location>
</feature>
<evidence type="ECO:0000313" key="6">
    <source>
        <dbReference type="EMBL" id="TIC68037.1"/>
    </source>
</evidence>
<dbReference type="Proteomes" id="UP000305647">
    <property type="component" value="Unassembled WGS sequence"/>
</dbReference>
<gene>
    <name evidence="5" type="ORF">E3Q01_01456</name>
    <name evidence="6" type="ORF">E3Q03_01756</name>
    <name evidence="4" type="ORF">E3Q10_00617</name>
    <name evidence="3" type="ORF">E3Q17_01591</name>
    <name evidence="2" type="ORF">E3Q22_01750</name>
</gene>
<evidence type="ECO:0000256" key="1">
    <source>
        <dbReference type="SAM" id="MobiDB-lite"/>
    </source>
</evidence>
<protein>
    <submittedName>
        <fullName evidence="3">Uncharacterized protein</fullName>
    </submittedName>
</protein>
<evidence type="ECO:0000313" key="11">
    <source>
        <dbReference type="Proteomes" id="UP000310708"/>
    </source>
</evidence>
<evidence type="ECO:0000313" key="7">
    <source>
        <dbReference type="Proteomes" id="UP000305362"/>
    </source>
</evidence>
<dbReference type="Proteomes" id="UP000307169">
    <property type="component" value="Unassembled WGS sequence"/>
</dbReference>
<proteinExistence type="predicted"/>
<dbReference type="EMBL" id="SPRX01000013">
    <property type="protein sequence ID" value="TIC67096.1"/>
    <property type="molecule type" value="Genomic_DNA"/>
</dbReference>
<dbReference type="EMBL" id="SPRC01000014">
    <property type="protein sequence ID" value="TIB80691.1"/>
    <property type="molecule type" value="Genomic_DNA"/>
</dbReference>
<dbReference type="EMBL" id="SPRV01000014">
    <property type="protein sequence ID" value="TIC68037.1"/>
    <property type="molecule type" value="Genomic_DNA"/>
</dbReference>
<reference evidence="7 8" key="1">
    <citation type="submission" date="2019-03" db="EMBL/GenBank/DDBJ databases">
        <title>Sequencing 25 genomes of Wallemia mellicola.</title>
        <authorList>
            <person name="Gostincar C."/>
        </authorList>
    </citation>
    <scope>NUCLEOTIDE SEQUENCE [LARGE SCALE GENOMIC DNA]</scope>
    <source>
        <strain evidence="3 9">EXF-1262</strain>
        <strain evidence="6 7">EXF-1277</strain>
        <strain evidence="2 10">EXF-6152</strain>
        <strain evidence="5 11">EXF-757</strain>
        <strain evidence="4 8">EXF-8738</strain>
    </source>
</reference>
<evidence type="ECO:0000313" key="2">
    <source>
        <dbReference type="EMBL" id="TIB80691.1"/>
    </source>
</evidence>
<dbReference type="AlphaFoldDB" id="A0A4T0SDT5"/>
<feature type="region of interest" description="Disordered" evidence="1">
    <location>
        <begin position="21"/>
        <end position="73"/>
    </location>
</feature>
<evidence type="ECO:0000313" key="3">
    <source>
        <dbReference type="EMBL" id="TIC01996.1"/>
    </source>
</evidence>
<evidence type="ECO:0000313" key="8">
    <source>
        <dbReference type="Proteomes" id="UP000305647"/>
    </source>
</evidence>
<evidence type="ECO:0000313" key="4">
    <source>
        <dbReference type="EMBL" id="TIC33666.1"/>
    </source>
</evidence>
<dbReference type="Proteomes" id="UP000305362">
    <property type="component" value="Unassembled WGS sequence"/>
</dbReference>
<evidence type="ECO:0000313" key="5">
    <source>
        <dbReference type="EMBL" id="TIC67096.1"/>
    </source>
</evidence>
<evidence type="ECO:0000313" key="9">
    <source>
        <dbReference type="Proteomes" id="UP000307169"/>
    </source>
</evidence>
<dbReference type="Proteomes" id="UP000310708">
    <property type="component" value="Unassembled WGS sequence"/>
</dbReference>
<accession>A0A4T0SDT5</accession>
<organism evidence="3 9">
    <name type="scientific">Wallemia mellicola</name>
    <dbReference type="NCBI Taxonomy" id="1708541"/>
    <lineage>
        <taxon>Eukaryota</taxon>
        <taxon>Fungi</taxon>
        <taxon>Dikarya</taxon>
        <taxon>Basidiomycota</taxon>
        <taxon>Wallemiomycotina</taxon>
        <taxon>Wallemiomycetes</taxon>
        <taxon>Wallemiales</taxon>
        <taxon>Wallemiaceae</taxon>
        <taxon>Wallemia</taxon>
    </lineage>
</organism>
<comment type="caution">
    <text evidence="3">The sequence shown here is derived from an EMBL/GenBank/DDBJ whole genome shotgun (WGS) entry which is preliminary data.</text>
</comment>
<sequence>MDFKSTTLNGRRSSVETVKAYTLRKKSSQSNMSIGSSNNSFRSTSSSSSKSIKSVVVSPPRLSSKHYGISSRTNTPDPFIRLAGLVPNLTSK</sequence>
<name>A0A4T0SDT5_9BASI</name>
<dbReference type="EMBL" id="SPRH01000014">
    <property type="protein sequence ID" value="TIC01996.1"/>
    <property type="molecule type" value="Genomic_DNA"/>
</dbReference>
<dbReference type="EMBL" id="SPRO01000004">
    <property type="protein sequence ID" value="TIC33666.1"/>
    <property type="molecule type" value="Genomic_DNA"/>
</dbReference>